<dbReference type="AlphaFoldDB" id="A0A420IVZ0"/>
<feature type="compositionally biased region" description="Polar residues" evidence="1">
    <location>
        <begin position="58"/>
        <end position="68"/>
    </location>
</feature>
<dbReference type="Proteomes" id="UP000283383">
    <property type="component" value="Unassembled WGS sequence"/>
</dbReference>
<sequence length="183" mass="20148">METECPGSGAGFLALISDGVSRAMRGEKIHSNFEIQSRTVPRTSDNANNSWAARATGGMNNSLKNSNWGPPKQPTTPPKAPTPAKAATLLQYKDTIAQRYGNAVVERQESWATFIIGPIPKRISTMEGEKEPLDELLLQEPGLARICDEVPIRLVAWTKRSVYIFLFSILCGFYVQCHEDGLP</sequence>
<accession>A0A420IVZ0</accession>
<comment type="caution">
    <text evidence="2">The sequence shown here is derived from an EMBL/GenBank/DDBJ whole genome shotgun (WGS) entry which is preliminary data.</text>
</comment>
<proteinExistence type="predicted"/>
<feature type="compositionally biased region" description="Polar residues" evidence="1">
    <location>
        <begin position="41"/>
        <end position="51"/>
    </location>
</feature>
<reference evidence="2 3" key="1">
    <citation type="journal article" date="2018" name="BMC Genomics">
        <title>Comparative genome analyses reveal sequence features reflecting distinct modes of host-adaptation between dicot and monocot powdery mildew.</title>
        <authorList>
            <person name="Wu Y."/>
            <person name="Ma X."/>
            <person name="Pan Z."/>
            <person name="Kale S.D."/>
            <person name="Song Y."/>
            <person name="King H."/>
            <person name="Zhang Q."/>
            <person name="Presley C."/>
            <person name="Deng X."/>
            <person name="Wei C.I."/>
            <person name="Xiao S."/>
        </authorList>
    </citation>
    <scope>NUCLEOTIDE SEQUENCE [LARGE SCALE GENOMIC DNA]</scope>
    <source>
        <strain evidence="2">UMSG3</strain>
    </source>
</reference>
<name>A0A420IVZ0_9PEZI</name>
<evidence type="ECO:0000313" key="3">
    <source>
        <dbReference type="Proteomes" id="UP000283383"/>
    </source>
</evidence>
<gene>
    <name evidence="2" type="ORF">GcM3_061032</name>
</gene>
<feature type="compositionally biased region" description="Pro residues" evidence="1">
    <location>
        <begin position="71"/>
        <end position="81"/>
    </location>
</feature>
<evidence type="ECO:0000313" key="2">
    <source>
        <dbReference type="EMBL" id="RKF78706.1"/>
    </source>
</evidence>
<evidence type="ECO:0000256" key="1">
    <source>
        <dbReference type="SAM" id="MobiDB-lite"/>
    </source>
</evidence>
<dbReference type="STRING" id="62708.A0A420IVZ0"/>
<organism evidence="2 3">
    <name type="scientific">Golovinomyces cichoracearum</name>
    <dbReference type="NCBI Taxonomy" id="62708"/>
    <lineage>
        <taxon>Eukaryota</taxon>
        <taxon>Fungi</taxon>
        <taxon>Dikarya</taxon>
        <taxon>Ascomycota</taxon>
        <taxon>Pezizomycotina</taxon>
        <taxon>Leotiomycetes</taxon>
        <taxon>Erysiphales</taxon>
        <taxon>Erysiphaceae</taxon>
        <taxon>Golovinomyces</taxon>
    </lineage>
</organism>
<protein>
    <submittedName>
        <fullName evidence="2">Uncharacterized protein</fullName>
    </submittedName>
</protein>
<feature type="region of interest" description="Disordered" evidence="1">
    <location>
        <begin position="41"/>
        <end position="83"/>
    </location>
</feature>
<dbReference type="EMBL" id="MCBQ01006195">
    <property type="protein sequence ID" value="RKF78706.1"/>
    <property type="molecule type" value="Genomic_DNA"/>
</dbReference>
<keyword evidence="3" id="KW-1185">Reference proteome</keyword>